<comment type="similarity">
    <text evidence="1 7">Belongs to the annexin family.</text>
</comment>
<feature type="compositionally biased region" description="Basic and acidic residues" evidence="8">
    <location>
        <begin position="22"/>
        <end position="38"/>
    </location>
</feature>
<dbReference type="SMART" id="SM00335">
    <property type="entry name" value="ANX"/>
    <property type="match status" value="4"/>
</dbReference>
<reference evidence="9" key="3">
    <citation type="journal article" date="2017" name="Nature">
        <title>Genome sequence of the progenitor of the wheat D genome Aegilops tauschii.</title>
        <authorList>
            <person name="Luo M.C."/>
            <person name="Gu Y.Q."/>
            <person name="Puiu D."/>
            <person name="Wang H."/>
            <person name="Twardziok S.O."/>
            <person name="Deal K.R."/>
            <person name="Huo N."/>
            <person name="Zhu T."/>
            <person name="Wang L."/>
            <person name="Wang Y."/>
            <person name="McGuire P.E."/>
            <person name="Liu S."/>
            <person name="Long H."/>
            <person name="Ramasamy R.K."/>
            <person name="Rodriguez J.C."/>
            <person name="Van S.L."/>
            <person name="Yuan L."/>
            <person name="Wang Z."/>
            <person name="Xia Z."/>
            <person name="Xiao L."/>
            <person name="Anderson O.D."/>
            <person name="Ouyang S."/>
            <person name="Liang Y."/>
            <person name="Zimin A.V."/>
            <person name="Pertea G."/>
            <person name="Qi P."/>
            <person name="Bennetzen J.L."/>
            <person name="Dai X."/>
            <person name="Dawson M.W."/>
            <person name="Muller H.G."/>
            <person name="Kugler K."/>
            <person name="Rivarola-Duarte L."/>
            <person name="Spannagl M."/>
            <person name="Mayer K.F.X."/>
            <person name="Lu F.H."/>
            <person name="Bevan M.W."/>
            <person name="Leroy P."/>
            <person name="Li P."/>
            <person name="You F.M."/>
            <person name="Sun Q."/>
            <person name="Liu Z."/>
            <person name="Lyons E."/>
            <person name="Wicker T."/>
            <person name="Salzberg S.L."/>
            <person name="Devos K.M."/>
            <person name="Dvorak J."/>
        </authorList>
    </citation>
    <scope>NUCLEOTIDE SEQUENCE [LARGE SCALE GENOMIC DNA]</scope>
    <source>
        <strain evidence="9">cv. AL8/78</strain>
    </source>
</reference>
<dbReference type="FunFam" id="1.10.220.10:FF:000002">
    <property type="entry name" value="Annexin"/>
    <property type="match status" value="1"/>
</dbReference>
<evidence type="ECO:0000313" key="10">
    <source>
        <dbReference type="Proteomes" id="UP000015105"/>
    </source>
</evidence>
<dbReference type="InterPro" id="IPR037104">
    <property type="entry name" value="Annexin_sf"/>
</dbReference>
<dbReference type="GO" id="GO:0005886">
    <property type="term" value="C:plasma membrane"/>
    <property type="evidence" value="ECO:0007669"/>
    <property type="project" value="TreeGrafter"/>
</dbReference>
<evidence type="ECO:0000256" key="7">
    <source>
        <dbReference type="RuleBase" id="RU003540"/>
    </source>
</evidence>
<dbReference type="Gramene" id="AET5Gv20496200.1">
    <property type="protein sequence ID" value="AET5Gv20496200.1"/>
    <property type="gene ID" value="AET5Gv20496200"/>
</dbReference>
<dbReference type="PRINTS" id="PR00196">
    <property type="entry name" value="ANNEXIN"/>
</dbReference>
<dbReference type="GO" id="GO:0009651">
    <property type="term" value="P:response to salt stress"/>
    <property type="evidence" value="ECO:0007669"/>
    <property type="project" value="TreeGrafter"/>
</dbReference>
<name>A0A453KS87_AEGTS</name>
<dbReference type="InterPro" id="IPR001464">
    <property type="entry name" value="Annexin"/>
</dbReference>
<dbReference type="InterPro" id="IPR018502">
    <property type="entry name" value="Annexin_repeat"/>
</dbReference>
<dbReference type="GO" id="GO:0009414">
    <property type="term" value="P:response to water deprivation"/>
    <property type="evidence" value="ECO:0007669"/>
    <property type="project" value="TreeGrafter"/>
</dbReference>
<evidence type="ECO:0000313" key="9">
    <source>
        <dbReference type="EnsemblPlants" id="AET5Gv20496200.1"/>
    </source>
</evidence>
<dbReference type="FunFam" id="1.10.220.10:FF:000008">
    <property type="entry name" value="Annexin"/>
    <property type="match status" value="1"/>
</dbReference>
<dbReference type="Pfam" id="PF00191">
    <property type="entry name" value="Annexin"/>
    <property type="match status" value="4"/>
</dbReference>
<dbReference type="PROSITE" id="PS51897">
    <property type="entry name" value="ANNEXIN_2"/>
    <property type="match status" value="4"/>
</dbReference>
<proteinExistence type="inferred from homology"/>
<protein>
    <recommendedName>
        <fullName evidence="7">Annexin</fullName>
    </recommendedName>
</protein>
<keyword evidence="3 7" id="KW-0677">Repeat</keyword>
<dbReference type="InterPro" id="IPR018252">
    <property type="entry name" value="Annexin_repeat_CS"/>
</dbReference>
<keyword evidence="6 7" id="KW-0111">Calcium/phospholipid-binding</keyword>
<dbReference type="AlphaFoldDB" id="A0A453KS87"/>
<evidence type="ECO:0000256" key="4">
    <source>
        <dbReference type="ARBA" id="ARBA00022837"/>
    </source>
</evidence>
<accession>A0A453KS87</accession>
<comment type="domain">
    <text evidence="7">A pair of annexin repeats may form one binding site for calcium and phospholipid.</text>
</comment>
<dbReference type="SUPFAM" id="SSF47874">
    <property type="entry name" value="Annexin"/>
    <property type="match status" value="1"/>
</dbReference>
<dbReference type="EnsemblPlants" id="AET5Gv20496200.1">
    <property type="protein sequence ID" value="AET5Gv20496200.1"/>
    <property type="gene ID" value="AET5Gv20496200"/>
</dbReference>
<reference evidence="9" key="4">
    <citation type="submission" date="2019-03" db="UniProtKB">
        <authorList>
            <consortium name="EnsemblPlants"/>
        </authorList>
    </citation>
    <scope>IDENTIFICATION</scope>
</reference>
<sequence length="390" mass="43959">AEPSLRSEWRWLSGHPKQLDLVHRSPLPEKTSKKEGKPESVTVRLQFHSLLPYQPYRIQSNRIAGGGSAHRTRSAMASLTLPPAPPNPRQDAIDLHKAFKGFGCDSTTVSNILSHRDSMQRGYIQQEYKTMYSEELSHRISSELSGNHKKALSLWILDPAGRDATVLKEALSAESLDLKAATDIICSRTPSQLQIMKQTYYAKFGTYLEHDISQQASGDHQKILLAYVGIPRYEGPEVDPTIVTHDAKDLYKAGEKKLGTDEKTFIRIFTERSWAHMAAVASAYRHMYDRSLQKVVKNETSGNFEVALLTILRCAENPAKYFAKVLRKSMKGLGTDDKTLVRVVVTRTEIDMQYIKAEYYKKYKKPLADAIHSETSGGYRTFLLSLVGSH</sequence>
<keyword evidence="4 7" id="KW-0106">Calcium</keyword>
<dbReference type="GO" id="GO:0001786">
    <property type="term" value="F:phosphatidylserine binding"/>
    <property type="evidence" value="ECO:0007669"/>
    <property type="project" value="TreeGrafter"/>
</dbReference>
<dbReference type="PANTHER" id="PTHR10502">
    <property type="entry name" value="ANNEXIN"/>
    <property type="match status" value="1"/>
</dbReference>
<dbReference type="FunFam" id="1.10.220.10:FF:000001">
    <property type="entry name" value="Annexin"/>
    <property type="match status" value="1"/>
</dbReference>
<evidence type="ECO:0000256" key="6">
    <source>
        <dbReference type="ARBA" id="ARBA00023302"/>
    </source>
</evidence>
<dbReference type="STRING" id="200361.A0A453KS87"/>
<dbReference type="GO" id="GO:0009409">
    <property type="term" value="P:response to cold"/>
    <property type="evidence" value="ECO:0007669"/>
    <property type="project" value="TreeGrafter"/>
</dbReference>
<feature type="region of interest" description="Disordered" evidence="8">
    <location>
        <begin position="22"/>
        <end position="41"/>
    </location>
</feature>
<dbReference type="PROSITE" id="PS00223">
    <property type="entry name" value="ANNEXIN_1"/>
    <property type="match status" value="1"/>
</dbReference>
<reference evidence="10" key="1">
    <citation type="journal article" date="2014" name="Science">
        <title>Ancient hybridizations among the ancestral genomes of bread wheat.</title>
        <authorList>
            <consortium name="International Wheat Genome Sequencing Consortium,"/>
            <person name="Marcussen T."/>
            <person name="Sandve S.R."/>
            <person name="Heier L."/>
            <person name="Spannagl M."/>
            <person name="Pfeifer M."/>
            <person name="Jakobsen K.S."/>
            <person name="Wulff B.B."/>
            <person name="Steuernagel B."/>
            <person name="Mayer K.F."/>
            <person name="Olsen O.A."/>
        </authorList>
    </citation>
    <scope>NUCLEOTIDE SEQUENCE [LARGE SCALE GENOMIC DNA]</scope>
    <source>
        <strain evidence="10">cv. AL8/78</strain>
    </source>
</reference>
<evidence type="ECO:0000256" key="5">
    <source>
        <dbReference type="ARBA" id="ARBA00023216"/>
    </source>
</evidence>
<dbReference type="GO" id="GO:0009408">
    <property type="term" value="P:response to heat"/>
    <property type="evidence" value="ECO:0007669"/>
    <property type="project" value="TreeGrafter"/>
</dbReference>
<reference evidence="9" key="5">
    <citation type="journal article" date="2021" name="G3 (Bethesda)">
        <title>Aegilops tauschii genome assembly Aet v5.0 features greater sequence contiguity and improved annotation.</title>
        <authorList>
            <person name="Wang L."/>
            <person name="Zhu T."/>
            <person name="Rodriguez J.C."/>
            <person name="Deal K.R."/>
            <person name="Dubcovsky J."/>
            <person name="McGuire P.E."/>
            <person name="Lux T."/>
            <person name="Spannagl M."/>
            <person name="Mayer K.F.X."/>
            <person name="Baldrich P."/>
            <person name="Meyers B.C."/>
            <person name="Huo N."/>
            <person name="Gu Y.Q."/>
            <person name="Zhou H."/>
            <person name="Devos K.M."/>
            <person name="Bennetzen J.L."/>
            <person name="Unver T."/>
            <person name="Budak H."/>
            <person name="Gulick P.J."/>
            <person name="Galiba G."/>
            <person name="Kalapos B."/>
            <person name="Nelson D.R."/>
            <person name="Li P."/>
            <person name="You F.M."/>
            <person name="Luo M.C."/>
            <person name="Dvorak J."/>
        </authorList>
    </citation>
    <scope>NUCLEOTIDE SEQUENCE [LARGE SCALE GENOMIC DNA]</scope>
    <source>
        <strain evidence="9">cv. AL8/78</strain>
    </source>
</reference>
<dbReference type="Proteomes" id="UP000015105">
    <property type="component" value="Chromosome 5D"/>
</dbReference>
<evidence type="ECO:0000256" key="8">
    <source>
        <dbReference type="SAM" id="MobiDB-lite"/>
    </source>
</evidence>
<dbReference type="PANTHER" id="PTHR10502:SF102">
    <property type="entry name" value="ANNEXIN B11"/>
    <property type="match status" value="1"/>
</dbReference>
<keyword evidence="5 7" id="KW-0041">Annexin</keyword>
<dbReference type="FunFam" id="1.10.220.10:FF:000015">
    <property type="entry name" value="Annexin"/>
    <property type="match status" value="1"/>
</dbReference>
<organism evidence="9 10">
    <name type="scientific">Aegilops tauschii subsp. strangulata</name>
    <name type="common">Goatgrass</name>
    <dbReference type="NCBI Taxonomy" id="200361"/>
    <lineage>
        <taxon>Eukaryota</taxon>
        <taxon>Viridiplantae</taxon>
        <taxon>Streptophyta</taxon>
        <taxon>Embryophyta</taxon>
        <taxon>Tracheophyta</taxon>
        <taxon>Spermatophyta</taxon>
        <taxon>Magnoliopsida</taxon>
        <taxon>Liliopsida</taxon>
        <taxon>Poales</taxon>
        <taxon>Poaceae</taxon>
        <taxon>BOP clade</taxon>
        <taxon>Pooideae</taxon>
        <taxon>Triticodae</taxon>
        <taxon>Triticeae</taxon>
        <taxon>Triticinae</taxon>
        <taxon>Aegilops</taxon>
    </lineage>
</organism>
<keyword evidence="10" id="KW-1185">Reference proteome</keyword>
<dbReference type="GO" id="GO:0005509">
    <property type="term" value="F:calcium ion binding"/>
    <property type="evidence" value="ECO:0007669"/>
    <property type="project" value="InterPro"/>
</dbReference>
<dbReference type="GO" id="GO:0005544">
    <property type="term" value="F:calcium-dependent phospholipid binding"/>
    <property type="evidence" value="ECO:0007669"/>
    <property type="project" value="UniProtKB-KW"/>
</dbReference>
<evidence type="ECO:0000256" key="3">
    <source>
        <dbReference type="ARBA" id="ARBA00022737"/>
    </source>
</evidence>
<evidence type="ECO:0000256" key="1">
    <source>
        <dbReference type="ARBA" id="ARBA00007831"/>
    </source>
</evidence>
<dbReference type="Gene3D" id="1.10.220.10">
    <property type="entry name" value="Annexin"/>
    <property type="match status" value="4"/>
</dbReference>
<keyword evidence="2" id="KW-0479">Metal-binding</keyword>
<evidence type="ECO:0000256" key="2">
    <source>
        <dbReference type="ARBA" id="ARBA00022723"/>
    </source>
</evidence>
<reference evidence="10" key="2">
    <citation type="journal article" date="2017" name="Nat. Plants">
        <title>The Aegilops tauschii genome reveals multiple impacts of transposons.</title>
        <authorList>
            <person name="Zhao G."/>
            <person name="Zou C."/>
            <person name="Li K."/>
            <person name="Wang K."/>
            <person name="Li T."/>
            <person name="Gao L."/>
            <person name="Zhang X."/>
            <person name="Wang H."/>
            <person name="Yang Z."/>
            <person name="Liu X."/>
            <person name="Jiang W."/>
            <person name="Mao L."/>
            <person name="Kong X."/>
            <person name="Jiao Y."/>
            <person name="Jia J."/>
        </authorList>
    </citation>
    <scope>NUCLEOTIDE SEQUENCE [LARGE SCALE GENOMIC DNA]</scope>
    <source>
        <strain evidence="10">cv. AL8/78</strain>
    </source>
</reference>
<dbReference type="GO" id="GO:0005737">
    <property type="term" value="C:cytoplasm"/>
    <property type="evidence" value="ECO:0007669"/>
    <property type="project" value="TreeGrafter"/>
</dbReference>